<evidence type="ECO:0000256" key="1">
    <source>
        <dbReference type="SAM" id="MobiDB-lite"/>
    </source>
</evidence>
<dbReference type="AlphaFoldDB" id="S8AYW7"/>
<dbReference type="Proteomes" id="UP000019376">
    <property type="component" value="Unassembled WGS sequence"/>
</dbReference>
<organism evidence="2 3">
    <name type="scientific">Penicillium oxalicum (strain 114-2 / CGMCC 5302)</name>
    <name type="common">Penicillium decumbens</name>
    <dbReference type="NCBI Taxonomy" id="933388"/>
    <lineage>
        <taxon>Eukaryota</taxon>
        <taxon>Fungi</taxon>
        <taxon>Dikarya</taxon>
        <taxon>Ascomycota</taxon>
        <taxon>Pezizomycotina</taxon>
        <taxon>Eurotiomycetes</taxon>
        <taxon>Eurotiomycetidae</taxon>
        <taxon>Eurotiales</taxon>
        <taxon>Aspergillaceae</taxon>
        <taxon>Penicillium</taxon>
    </lineage>
</organism>
<sequence>MSECVDASLIRRLLRTKVTTFLAYDPWQQSPAIRPAVEPRGASPPRGTPQVASPASAASLDADSIGTARLDTVTPITDPSASYSGLRQPEVALSWIITKKLSLRIRQLSQQDVDLGYGLPMIIGKFLCHLEGDPTREAFLRMYSQIPITGTEDADLATLTKQIRPRKVPGECEAYRRMMSRDCRSVPRFYGYSQNKQGEDGYVPGGLIEYLAWEKVPGEPLTEDLFWSLDSRAREDVRVRFRAAYEEIMQCEVEPDTASISKITYNQSTGDVRISGFRGAWPVYDELNWSDTLYVFYGLAKPHDDRDWPSHPEKWEY</sequence>
<dbReference type="OrthoDB" id="5401170at2759"/>
<dbReference type="HOGENOM" id="CLU_078302_0_0_1"/>
<feature type="region of interest" description="Disordered" evidence="1">
    <location>
        <begin position="33"/>
        <end position="60"/>
    </location>
</feature>
<dbReference type="PhylomeDB" id="S8AYW7"/>
<dbReference type="EMBL" id="KB644413">
    <property type="protein sequence ID" value="EPS31618.1"/>
    <property type="molecule type" value="Genomic_DNA"/>
</dbReference>
<evidence type="ECO:0000313" key="3">
    <source>
        <dbReference type="Proteomes" id="UP000019376"/>
    </source>
</evidence>
<protein>
    <submittedName>
        <fullName evidence="2">Uncharacterized protein</fullName>
    </submittedName>
</protein>
<proteinExistence type="predicted"/>
<reference evidence="2 3" key="1">
    <citation type="journal article" date="2013" name="PLoS ONE">
        <title>Genomic and secretomic analyses reveal unique features of the lignocellulolytic enzyme system of Penicillium decumbens.</title>
        <authorList>
            <person name="Liu G."/>
            <person name="Zhang L."/>
            <person name="Wei X."/>
            <person name="Zou G."/>
            <person name="Qin Y."/>
            <person name="Ma L."/>
            <person name="Li J."/>
            <person name="Zheng H."/>
            <person name="Wang S."/>
            <person name="Wang C."/>
            <person name="Xun L."/>
            <person name="Zhao G.-P."/>
            <person name="Zhou Z."/>
            <person name="Qu Y."/>
        </authorList>
    </citation>
    <scope>NUCLEOTIDE SEQUENCE [LARGE SCALE GENOMIC DNA]</scope>
    <source>
        <strain evidence="3">114-2 / CGMCC 5302</strain>
    </source>
</reference>
<evidence type="ECO:0000313" key="2">
    <source>
        <dbReference type="EMBL" id="EPS31618.1"/>
    </source>
</evidence>
<gene>
    <name evidence="2" type="ORF">PDE_06573</name>
</gene>
<name>S8AYW7_PENO1</name>
<accession>S8AYW7</accession>
<keyword evidence="3" id="KW-1185">Reference proteome</keyword>